<dbReference type="GO" id="GO:0097367">
    <property type="term" value="F:carbohydrate derivative binding"/>
    <property type="evidence" value="ECO:0007669"/>
    <property type="project" value="InterPro"/>
</dbReference>
<dbReference type="GO" id="GO:0005975">
    <property type="term" value="P:carbohydrate metabolic process"/>
    <property type="evidence" value="ECO:0007669"/>
    <property type="project" value="InterPro"/>
</dbReference>
<dbReference type="Pfam" id="PF10432">
    <property type="entry name" value="bact-PGI_C"/>
    <property type="match status" value="1"/>
</dbReference>
<comment type="caution">
    <text evidence="4">The sequence shown here is derived from an EMBL/GenBank/DDBJ whole genome shotgun (WGS) entry which is preliminary data.</text>
</comment>
<protein>
    <recommendedName>
        <fullName evidence="3">Bifunctional glucose-6-phosphate/mannose-6-phosphate isomerase C-terminal domain-containing protein</fullName>
    </recommendedName>
</protein>
<accession>X1L2M5</accession>
<organism evidence="4">
    <name type="scientific">marine sediment metagenome</name>
    <dbReference type="NCBI Taxonomy" id="412755"/>
    <lineage>
        <taxon>unclassified sequences</taxon>
        <taxon>metagenomes</taxon>
        <taxon>ecological metagenomes</taxon>
    </lineage>
</organism>
<dbReference type="Gene3D" id="3.40.50.10490">
    <property type="entry name" value="Glucose-6-phosphate isomerase like protein, domain 1"/>
    <property type="match status" value="1"/>
</dbReference>
<dbReference type="GO" id="GO:0004347">
    <property type="term" value="F:glucose-6-phosphate isomerase activity"/>
    <property type="evidence" value="ECO:0007669"/>
    <property type="project" value="InterPro"/>
</dbReference>
<dbReference type="SUPFAM" id="SSF53697">
    <property type="entry name" value="SIS domain"/>
    <property type="match status" value="1"/>
</dbReference>
<dbReference type="GO" id="GO:0004476">
    <property type="term" value="F:mannose-6-phosphate isomerase activity"/>
    <property type="evidence" value="ECO:0007669"/>
    <property type="project" value="InterPro"/>
</dbReference>
<gene>
    <name evidence="4" type="ORF">S06H3_07727</name>
</gene>
<dbReference type="AlphaFoldDB" id="X1L2M5"/>
<reference evidence="4" key="1">
    <citation type="journal article" date="2014" name="Front. Microbiol.">
        <title>High frequency of phylogenetically diverse reductive dehalogenase-homologous genes in deep subseafloor sedimentary metagenomes.</title>
        <authorList>
            <person name="Kawai M."/>
            <person name="Futagami T."/>
            <person name="Toyoda A."/>
            <person name="Takaki Y."/>
            <person name="Nishi S."/>
            <person name="Hori S."/>
            <person name="Arai W."/>
            <person name="Tsubouchi T."/>
            <person name="Morono Y."/>
            <person name="Uchiyama I."/>
            <person name="Ito T."/>
            <person name="Fujiyama A."/>
            <person name="Inagaki F."/>
            <person name="Takami H."/>
        </authorList>
    </citation>
    <scope>NUCLEOTIDE SEQUENCE</scope>
    <source>
        <strain evidence="4">Expedition CK06-06</strain>
    </source>
</reference>
<evidence type="ECO:0000259" key="3">
    <source>
        <dbReference type="Pfam" id="PF10432"/>
    </source>
</evidence>
<evidence type="ECO:0000256" key="2">
    <source>
        <dbReference type="ARBA" id="ARBA00023235"/>
    </source>
</evidence>
<dbReference type="GO" id="GO:1901135">
    <property type="term" value="P:carbohydrate derivative metabolic process"/>
    <property type="evidence" value="ECO:0007669"/>
    <property type="project" value="InterPro"/>
</dbReference>
<feature type="domain" description="Bifunctional glucose-6-phosphate/mannose-6-phosphate isomerase C-terminal" evidence="3">
    <location>
        <begin position="2"/>
        <end position="72"/>
    </location>
</feature>
<feature type="non-terminal residue" evidence="4">
    <location>
        <position position="1"/>
    </location>
</feature>
<evidence type="ECO:0000256" key="1">
    <source>
        <dbReference type="ARBA" id="ARBA00010523"/>
    </source>
</evidence>
<dbReference type="InterPro" id="IPR019490">
    <property type="entry name" value="Glu6P/Mann6P_isomerase_C"/>
</dbReference>
<sequence>AHPRNRTRAKIIKEIIKDKFSDVIDIDPEGKNDLHRLFWTIMLGDFISYYIAIRTNIDPMPVKRIDYLKKRLVGSNLNMLH</sequence>
<evidence type="ECO:0000313" key="4">
    <source>
        <dbReference type="EMBL" id="GAI00136.1"/>
    </source>
</evidence>
<dbReference type="InterPro" id="IPR046348">
    <property type="entry name" value="SIS_dom_sf"/>
</dbReference>
<keyword evidence="2" id="KW-0413">Isomerase</keyword>
<dbReference type="EMBL" id="BARV01003165">
    <property type="protein sequence ID" value="GAI00136.1"/>
    <property type="molecule type" value="Genomic_DNA"/>
</dbReference>
<comment type="similarity">
    <text evidence="1">Belongs to the PGI/PMI family.</text>
</comment>
<proteinExistence type="inferred from homology"/>
<name>X1L2M5_9ZZZZ</name>